<reference evidence="2 3" key="1">
    <citation type="journal article" date="2019" name="Nat. Med.">
        <title>A library of human gut bacterial isolates paired with longitudinal multiomics data enables mechanistic microbiome research.</title>
        <authorList>
            <person name="Poyet M."/>
            <person name="Groussin M."/>
            <person name="Gibbons S.M."/>
            <person name="Avila-Pacheco J."/>
            <person name="Jiang X."/>
            <person name="Kearney S.M."/>
            <person name="Perrotta A.R."/>
            <person name="Berdy B."/>
            <person name="Zhao S."/>
            <person name="Lieberman T.D."/>
            <person name="Swanson P.K."/>
            <person name="Smith M."/>
            <person name="Roesemann S."/>
            <person name="Alexander J.E."/>
            <person name="Rich S.A."/>
            <person name="Livny J."/>
            <person name="Vlamakis H."/>
            <person name="Clish C."/>
            <person name="Bullock K."/>
            <person name="Deik A."/>
            <person name="Scott J."/>
            <person name="Pierce K.A."/>
            <person name="Xavier R.J."/>
            <person name="Alm E.J."/>
        </authorList>
    </citation>
    <scope>NUCLEOTIDE SEQUENCE [LARGE SCALE GENOMIC DNA]</scope>
    <source>
        <strain evidence="2 3">BIOML-A20</strain>
    </source>
</reference>
<dbReference type="InterPro" id="IPR036388">
    <property type="entry name" value="WH-like_DNA-bd_sf"/>
</dbReference>
<feature type="domain" description="Schlafen AlbA-2" evidence="1">
    <location>
        <begin position="23"/>
        <end position="147"/>
    </location>
</feature>
<dbReference type="EMBL" id="WWSR01000019">
    <property type="protein sequence ID" value="MZJ40133.1"/>
    <property type="molecule type" value="Genomic_DNA"/>
</dbReference>
<dbReference type="Gene3D" id="1.10.10.10">
    <property type="entry name" value="Winged helix-like DNA-binding domain superfamily/Winged helix DNA-binding domain"/>
    <property type="match status" value="1"/>
</dbReference>
<comment type="caution">
    <text evidence="2">The sequence shown here is derived from an EMBL/GenBank/DDBJ whole genome shotgun (WGS) entry which is preliminary data.</text>
</comment>
<dbReference type="InterPro" id="IPR038475">
    <property type="entry name" value="RecG_C_sf"/>
</dbReference>
<dbReference type="Proteomes" id="UP000469380">
    <property type="component" value="Unassembled WGS sequence"/>
</dbReference>
<dbReference type="Pfam" id="PF13412">
    <property type="entry name" value="HTH_24"/>
    <property type="match status" value="1"/>
</dbReference>
<protein>
    <submittedName>
        <fullName evidence="2">Winged helix-turn-helix transcriptional regulator</fullName>
    </submittedName>
</protein>
<gene>
    <name evidence="2" type="ORF">GT464_09335</name>
</gene>
<dbReference type="Gene3D" id="3.30.950.30">
    <property type="entry name" value="Schlafen, AAA domain"/>
    <property type="match status" value="1"/>
</dbReference>
<dbReference type="InterPro" id="IPR036390">
    <property type="entry name" value="WH_DNA-bd_sf"/>
</dbReference>
<dbReference type="Gene3D" id="3.30.565.60">
    <property type="match status" value="1"/>
</dbReference>
<dbReference type="PANTHER" id="PTHR30595">
    <property type="entry name" value="GLPR-RELATED TRANSCRIPTIONAL REPRESSOR"/>
    <property type="match status" value="1"/>
</dbReference>
<name>A0A6N9JLA6_9ACTN</name>
<evidence type="ECO:0000313" key="2">
    <source>
        <dbReference type="EMBL" id="MZJ40133.1"/>
    </source>
</evidence>
<dbReference type="AlphaFoldDB" id="A0A6N9JLA6"/>
<dbReference type="SUPFAM" id="SSF46785">
    <property type="entry name" value="Winged helix' DNA-binding domain"/>
    <property type="match status" value="1"/>
</dbReference>
<dbReference type="InterPro" id="IPR007421">
    <property type="entry name" value="Schlafen_AlbA_2_dom"/>
</dbReference>
<evidence type="ECO:0000259" key="1">
    <source>
        <dbReference type="Pfam" id="PF04326"/>
    </source>
</evidence>
<dbReference type="Pfam" id="PF13749">
    <property type="entry name" value="HATPase_c_4"/>
    <property type="match status" value="1"/>
</dbReference>
<proteinExistence type="predicted"/>
<organism evidence="2 3">
    <name type="scientific">Collinsella aerofaciens</name>
    <dbReference type="NCBI Taxonomy" id="74426"/>
    <lineage>
        <taxon>Bacteria</taxon>
        <taxon>Bacillati</taxon>
        <taxon>Actinomycetota</taxon>
        <taxon>Coriobacteriia</taxon>
        <taxon>Coriobacteriales</taxon>
        <taxon>Coriobacteriaceae</taxon>
        <taxon>Collinsella</taxon>
    </lineage>
</organism>
<dbReference type="InterPro" id="IPR038461">
    <property type="entry name" value="Schlafen_AlbA_2_dom_sf"/>
</dbReference>
<dbReference type="PANTHER" id="PTHR30595:SF6">
    <property type="entry name" value="SCHLAFEN ALBA-2 DOMAIN-CONTAINING PROTEIN"/>
    <property type="match status" value="1"/>
</dbReference>
<evidence type="ECO:0000313" key="3">
    <source>
        <dbReference type="Proteomes" id="UP000469380"/>
    </source>
</evidence>
<sequence>MPMLLDEPLGLIVERLRRRGTDDASVEVKACTNKLSADVWETVSAFANTAGGLIILGLNEAEGFVPSAHFAIDRVRDQFVSGIGDGGSAAVVTHAPRYELDRGEVDGLQVLLVRIFELELKAKPCYIGARGVQNGSYKRVDDKDIKMSPAELYELQSALLPSDADGTVVSEATVEDLDPDVVRSIIANRRLQTPRVLRGADTLEKQLVRLNITTKDGAVKLAGLLSAGIYPQQFYPKLMIDVAVHSDVEKSAPGQPRFIDRQLCDGPIPACIEDALAAIGRNLRKAAIVQGAGRREDWEVPQEVLREALANACIHREYSPMFVGQAVSVDIYPDRIEIKNPGGLWGGKTVDNLADGESRCRNPKLMSLMGATPLEHAEGAVAESQGSGIPAMIREMESRSLGRPKFIVKADSFTVLLSRHGAELAENRTWIQSHVGTELTDREETLLMFMREHGCVCDVQKIREALKWDSDDIRLICGDLVDKHVLSKCGKDTFEIIDMSRESSASTADRILEALSAEVDMTAREIAVASGVKISSVRYHLPKMADKGLIEVMGSSTSRNRRYRKK</sequence>
<dbReference type="Pfam" id="PF04326">
    <property type="entry name" value="SLFN_AlbA_2"/>
    <property type="match status" value="1"/>
</dbReference>
<accession>A0A6N9JLA6</accession>